<dbReference type="Gene3D" id="3.30.450.20">
    <property type="entry name" value="PAS domain"/>
    <property type="match status" value="1"/>
</dbReference>
<feature type="domain" description="PAS" evidence="2">
    <location>
        <begin position="72"/>
        <end position="127"/>
    </location>
</feature>
<organism evidence="3 4">
    <name type="scientific">Halomonas koreensis</name>
    <dbReference type="NCBI Taxonomy" id="245385"/>
    <lineage>
        <taxon>Bacteria</taxon>
        <taxon>Pseudomonadati</taxon>
        <taxon>Pseudomonadota</taxon>
        <taxon>Gammaproteobacteria</taxon>
        <taxon>Oceanospirillales</taxon>
        <taxon>Halomonadaceae</taxon>
        <taxon>Halomonas</taxon>
    </lineage>
</organism>
<dbReference type="SMART" id="SM00091">
    <property type="entry name" value="PAS"/>
    <property type="match status" value="1"/>
</dbReference>
<dbReference type="EMBL" id="JARWAK010000007">
    <property type="protein sequence ID" value="MDR5866999.1"/>
    <property type="molecule type" value="Genomic_DNA"/>
</dbReference>
<keyword evidence="1" id="KW-1133">Transmembrane helix</keyword>
<evidence type="ECO:0000313" key="3">
    <source>
        <dbReference type="EMBL" id="MDR5866999.1"/>
    </source>
</evidence>
<keyword evidence="4" id="KW-1185">Reference proteome</keyword>
<dbReference type="PROSITE" id="PS50112">
    <property type="entry name" value="PAS"/>
    <property type="match status" value="1"/>
</dbReference>
<dbReference type="InterPro" id="IPR000014">
    <property type="entry name" value="PAS"/>
</dbReference>
<keyword evidence="1" id="KW-0472">Membrane</keyword>
<dbReference type="RefSeq" id="WP_309652597.1">
    <property type="nucleotide sequence ID" value="NZ_JARWAK010000007.1"/>
</dbReference>
<dbReference type="InterPro" id="IPR035965">
    <property type="entry name" value="PAS-like_dom_sf"/>
</dbReference>
<feature type="transmembrane region" description="Helical" evidence="1">
    <location>
        <begin position="34"/>
        <end position="54"/>
    </location>
</feature>
<comment type="caution">
    <text evidence="3">The sequence shown here is derived from an EMBL/GenBank/DDBJ whole genome shotgun (WGS) entry which is preliminary data.</text>
</comment>
<name>A0ABU1G223_9GAMM</name>
<evidence type="ECO:0000313" key="4">
    <source>
        <dbReference type="Proteomes" id="UP001264519"/>
    </source>
</evidence>
<evidence type="ECO:0000259" key="2">
    <source>
        <dbReference type="PROSITE" id="PS50112"/>
    </source>
</evidence>
<dbReference type="InterPro" id="IPR013655">
    <property type="entry name" value="PAS_fold_3"/>
</dbReference>
<proteinExistence type="predicted"/>
<dbReference type="CDD" id="cd00130">
    <property type="entry name" value="PAS"/>
    <property type="match status" value="1"/>
</dbReference>
<dbReference type="SUPFAM" id="SSF55785">
    <property type="entry name" value="PYP-like sensor domain (PAS domain)"/>
    <property type="match status" value="1"/>
</dbReference>
<sequence>MTGKRRSRLRAAGALAILAWLAMAGLLWHAQWLAAGLLAATGLALAGLAAFVGLSRPAGADDELTRLQARCGDRRFRVLLEGLSGVAVQGYDRHRRVVFWNQASTRLYGYRPEEALGQRLEALIVPEAMREAVIRRHRDWVGHGIPIPAERLRLRHRDGHPVEVYSYHVMLDGDTDQPVMFCVDVGLDVRPPSA</sequence>
<keyword evidence="1" id="KW-0812">Transmembrane</keyword>
<gene>
    <name evidence="3" type="ORF">QC818_09395</name>
</gene>
<dbReference type="Proteomes" id="UP001264519">
    <property type="component" value="Unassembled WGS sequence"/>
</dbReference>
<accession>A0ABU1G223</accession>
<evidence type="ECO:0000256" key="1">
    <source>
        <dbReference type="SAM" id="Phobius"/>
    </source>
</evidence>
<reference evidence="3 4" key="1">
    <citation type="submission" date="2023-04" db="EMBL/GenBank/DDBJ databases">
        <title>A long-awaited taxogenomic arrangement of the family Halomonadaceae.</title>
        <authorList>
            <person name="De La Haba R."/>
            <person name="Chuvochina M."/>
            <person name="Wittouck S."/>
            <person name="Arahal D.R."/>
            <person name="Sanchez-Porro C."/>
            <person name="Hugenholtz P."/>
            <person name="Ventosa A."/>
        </authorList>
    </citation>
    <scope>NUCLEOTIDE SEQUENCE [LARGE SCALE GENOMIC DNA]</scope>
    <source>
        <strain evidence="3 4">DSM 23530</strain>
    </source>
</reference>
<dbReference type="NCBIfam" id="TIGR00229">
    <property type="entry name" value="sensory_box"/>
    <property type="match status" value="1"/>
</dbReference>
<dbReference type="Pfam" id="PF08447">
    <property type="entry name" value="PAS_3"/>
    <property type="match status" value="1"/>
</dbReference>
<protein>
    <submittedName>
        <fullName evidence="3">PAS domain-containing protein</fullName>
    </submittedName>
</protein>